<evidence type="ECO:0000256" key="3">
    <source>
        <dbReference type="ARBA" id="ARBA00023157"/>
    </source>
</evidence>
<dbReference type="SUPFAM" id="SSF64397">
    <property type="entry name" value="Hsp33 domain"/>
    <property type="match status" value="1"/>
</dbReference>
<dbReference type="InterPro" id="IPR016154">
    <property type="entry name" value="Heat_shock_Hsp33_C"/>
</dbReference>
<dbReference type="STRING" id="39950.BCB69_02540"/>
<keyword evidence="5" id="KW-0676">Redox-active center</keyword>
<dbReference type="Pfam" id="PF01430">
    <property type="entry name" value="HSP33"/>
    <property type="match status" value="1"/>
</dbReference>
<dbReference type="AlphaFoldDB" id="A0A1B3WD92"/>
<evidence type="ECO:0000313" key="7">
    <source>
        <dbReference type="Proteomes" id="UP000094757"/>
    </source>
</evidence>
<dbReference type="GO" id="GO:0051082">
    <property type="term" value="F:unfolded protein binding"/>
    <property type="evidence" value="ECO:0007669"/>
    <property type="project" value="InterPro"/>
</dbReference>
<reference evidence="7" key="1">
    <citation type="submission" date="2016-08" db="EMBL/GenBank/DDBJ databases">
        <authorList>
            <person name="Holder M.E."/>
            <person name="Ajami N.J."/>
            <person name="Petrosino J.F."/>
        </authorList>
    </citation>
    <scope>NUCLEOTIDE SEQUENCE [LARGE SCALE GENOMIC DNA]</scope>
    <source>
        <strain evidence="7">F0677</strain>
    </source>
</reference>
<gene>
    <name evidence="6" type="ORF">BCB69_02540</name>
</gene>
<dbReference type="RefSeq" id="WP_069176929.1">
    <property type="nucleotide sequence ID" value="NZ_CP017037.1"/>
</dbReference>
<dbReference type="EMBL" id="CP017037">
    <property type="protein sequence ID" value="AOH38948.1"/>
    <property type="molecule type" value="Genomic_DNA"/>
</dbReference>
<dbReference type="Gene3D" id="3.55.30.10">
    <property type="entry name" value="Hsp33 domain"/>
    <property type="match status" value="1"/>
</dbReference>
<dbReference type="Proteomes" id="UP000094757">
    <property type="component" value="Chromosome"/>
</dbReference>
<evidence type="ECO:0000256" key="1">
    <source>
        <dbReference type="ARBA" id="ARBA00022490"/>
    </source>
</evidence>
<dbReference type="SUPFAM" id="SSF118352">
    <property type="entry name" value="HSP33 redox switch-like"/>
    <property type="match status" value="1"/>
</dbReference>
<evidence type="ECO:0000313" key="6">
    <source>
        <dbReference type="EMBL" id="AOH38948.1"/>
    </source>
</evidence>
<proteinExistence type="predicted"/>
<dbReference type="PIRSF" id="PIRSF005261">
    <property type="entry name" value="Heat_shock_Hsp33"/>
    <property type="match status" value="1"/>
</dbReference>
<evidence type="ECO:0008006" key="8">
    <source>
        <dbReference type="Google" id="ProtNLM"/>
    </source>
</evidence>
<keyword evidence="1" id="KW-0963">Cytoplasm</keyword>
<sequence>MIDKNQISHYLNKDNIRLTIADVTTATLTAAAKHNLTTSATIILGKLFAGTVVLATDFKNEEGISLLWKTNTSLGNIHVDAYGDHYLRGYIDHPEYAGTDNHILNKNGVLYVTRYSLLRTPYTSSIQLSSSDVSTCLTSYLNESDQTLSYLQVAVTRDKDNKIDRVFSLLAQLMPEGNPSKFNNYFSKPYSFVSVADSESYVSNTIDNLIYNGHFELIKKFRISFQCTCSEEKIINSVCSIPTYELEKISKEDTTVEVICQYCSTLYTIPIEKIIERKGKNEHE</sequence>
<dbReference type="GO" id="GO:0005737">
    <property type="term" value="C:cytoplasm"/>
    <property type="evidence" value="ECO:0007669"/>
    <property type="project" value="InterPro"/>
</dbReference>
<keyword evidence="4" id="KW-0143">Chaperone</keyword>
<dbReference type="InterPro" id="IPR016153">
    <property type="entry name" value="Heat_shock_Hsp33_N"/>
</dbReference>
<protein>
    <recommendedName>
        <fullName evidence="8">Molecular chaperone Hsp33</fullName>
    </recommendedName>
</protein>
<dbReference type="InterPro" id="IPR000397">
    <property type="entry name" value="Heat_shock_Hsp33"/>
</dbReference>
<keyword evidence="3" id="KW-1015">Disulfide bond</keyword>
<organism evidence="6 7">
    <name type="scientific">Dialister pneumosintes</name>
    <dbReference type="NCBI Taxonomy" id="39950"/>
    <lineage>
        <taxon>Bacteria</taxon>
        <taxon>Bacillati</taxon>
        <taxon>Bacillota</taxon>
        <taxon>Negativicutes</taxon>
        <taxon>Veillonellales</taxon>
        <taxon>Veillonellaceae</taxon>
        <taxon>Dialister</taxon>
    </lineage>
</organism>
<name>A0A1B3WD92_9FIRM</name>
<dbReference type="GO" id="GO:0044183">
    <property type="term" value="F:protein folding chaperone"/>
    <property type="evidence" value="ECO:0007669"/>
    <property type="project" value="TreeGrafter"/>
</dbReference>
<evidence type="ECO:0000256" key="4">
    <source>
        <dbReference type="ARBA" id="ARBA00023186"/>
    </source>
</evidence>
<dbReference type="KEGG" id="dpn:BCB69_02540"/>
<accession>A0A1B3WD92</accession>
<evidence type="ECO:0000256" key="5">
    <source>
        <dbReference type="ARBA" id="ARBA00023284"/>
    </source>
</evidence>
<dbReference type="GO" id="GO:0042026">
    <property type="term" value="P:protein refolding"/>
    <property type="evidence" value="ECO:0007669"/>
    <property type="project" value="TreeGrafter"/>
</dbReference>
<evidence type="ECO:0000256" key="2">
    <source>
        <dbReference type="ARBA" id="ARBA00022833"/>
    </source>
</evidence>
<dbReference type="Gene3D" id="3.90.1280.10">
    <property type="entry name" value="HSP33 redox switch-like"/>
    <property type="match status" value="1"/>
</dbReference>
<keyword evidence="2" id="KW-0862">Zinc</keyword>
<dbReference type="PANTHER" id="PTHR30111:SF1">
    <property type="entry name" value="33 KDA CHAPERONIN"/>
    <property type="match status" value="1"/>
</dbReference>
<dbReference type="PANTHER" id="PTHR30111">
    <property type="entry name" value="33 KDA CHAPERONIN"/>
    <property type="match status" value="1"/>
</dbReference>